<evidence type="ECO:0000313" key="2">
    <source>
        <dbReference type="EMBL" id="SNR16543.1"/>
    </source>
</evidence>
<organism evidence="2 3">
    <name type="scientific">Tenacibaculum jejuense</name>
    <dbReference type="NCBI Taxonomy" id="584609"/>
    <lineage>
        <taxon>Bacteria</taxon>
        <taxon>Pseudomonadati</taxon>
        <taxon>Bacteroidota</taxon>
        <taxon>Flavobacteriia</taxon>
        <taxon>Flavobacteriales</taxon>
        <taxon>Flavobacteriaceae</taxon>
        <taxon>Tenacibaculum</taxon>
    </lineage>
</organism>
<name>A0A238UBF8_9FLAO</name>
<reference evidence="2 3" key="1">
    <citation type="submission" date="2017-07" db="EMBL/GenBank/DDBJ databases">
        <authorList>
            <person name="Sun Z.S."/>
            <person name="Albrecht U."/>
            <person name="Echele G."/>
            <person name="Lee C.C."/>
        </authorList>
    </citation>
    <scope>NUCLEOTIDE SEQUENCE [LARGE SCALE GENOMIC DNA]</scope>
    <source>
        <strain evidence="3">type strain: KCTC 22618</strain>
    </source>
</reference>
<feature type="coiled-coil region" evidence="1">
    <location>
        <begin position="270"/>
        <end position="310"/>
    </location>
</feature>
<proteinExistence type="predicted"/>
<dbReference type="OrthoDB" id="6315383at2"/>
<protein>
    <submittedName>
        <fullName evidence="2">Uncharacterized protein</fullName>
    </submittedName>
</protein>
<evidence type="ECO:0000313" key="3">
    <source>
        <dbReference type="Proteomes" id="UP000215214"/>
    </source>
</evidence>
<dbReference type="AlphaFoldDB" id="A0A238UBF8"/>
<evidence type="ECO:0000256" key="1">
    <source>
        <dbReference type="SAM" id="Coils"/>
    </source>
</evidence>
<dbReference type="KEGG" id="tje:TJEJU_2872"/>
<sequence length="643" mass="73048">MKTSIDILKTWFQTGDKPTETQFENLIDSFHHKDDGNLIKDYEIFDNGNVSFTFSDGNTAKIEKFVLPNTMPQNFIQGLVETLNSKVNFETGKQLSDENFTTALQQKLLELKNYVHPEFHQITEIKGLQEAIESKVDIVAGKQLSDENFSTEEKEKLAGLENYTAPDSKPISYIEELEDTLAKINQDLETKVEIVEGKQLSDENFTIVEKEKLASFNINTFASISDGTNTIEANGQADQIVFDGVTIDPDLKVIKVEGGTLPENIPMSKIEDLQQEIESIYMSIDEKASQEDIQIELNAINEDLNNKIDEGGLEPYIQNLEEQINDKVDSTEFYDELDQIKSDIDNKLDESQVDDKIADVKSELDSINEDLNNKIDEAALEPYIQNLEEQINDKISGIEFHDELDQIKLDIDNKLDESQVDDKIADVKSELDNKVDKVPGKQLSTNDFTTAEKQKLADLGNQSLKIYKDSKSVFHDPEDLKAGKIDLLDQSFIAYELLRGFNTIKINCSIRCYIPNNVQVTQDKFNFSVELGLIRNLNFAYPLFNVSVINFDQTKLSYINDITLITDLVTHNANGVKFITQNIEIDCSKPIQTSYSKTETYPRDYFDYPLSETPNKTDKNKLLLNFTSSPFRIWAQASAVMVY</sequence>
<dbReference type="RefSeq" id="WP_095073174.1">
    <property type="nucleotide sequence ID" value="NZ_LT899436.1"/>
</dbReference>
<keyword evidence="1" id="KW-0175">Coiled coil</keyword>
<dbReference type="EMBL" id="LT899436">
    <property type="protein sequence ID" value="SNR16543.1"/>
    <property type="molecule type" value="Genomic_DNA"/>
</dbReference>
<gene>
    <name evidence="2" type="ORF">TJEJU_2872</name>
</gene>
<dbReference type="Proteomes" id="UP000215214">
    <property type="component" value="Chromosome TJEJU"/>
</dbReference>
<keyword evidence="3" id="KW-1185">Reference proteome</keyword>
<accession>A0A238UBF8</accession>